<dbReference type="RefSeq" id="WP_320185631.1">
    <property type="nucleotide sequence ID" value="NZ_CP138332.1"/>
</dbReference>
<dbReference type="InterPro" id="IPR025563">
    <property type="entry name" value="DUF4286"/>
</dbReference>
<dbReference type="Pfam" id="PF14114">
    <property type="entry name" value="DUF4286"/>
    <property type="match status" value="1"/>
</dbReference>
<dbReference type="Proteomes" id="UP001597525">
    <property type="component" value="Unassembled WGS sequence"/>
</dbReference>
<comment type="caution">
    <text evidence="1">The sequence shown here is derived from an EMBL/GenBank/DDBJ whole genome shotgun (WGS) entry which is preliminary data.</text>
</comment>
<protein>
    <submittedName>
        <fullName evidence="1">DUF4286 family protein</fullName>
    </submittedName>
</protein>
<reference evidence="2" key="1">
    <citation type="journal article" date="2019" name="Int. J. Syst. Evol. Microbiol.">
        <title>The Global Catalogue of Microorganisms (GCM) 10K type strain sequencing project: providing services to taxonomists for standard genome sequencing and annotation.</title>
        <authorList>
            <consortium name="The Broad Institute Genomics Platform"/>
            <consortium name="The Broad Institute Genome Sequencing Center for Infectious Disease"/>
            <person name="Wu L."/>
            <person name="Ma J."/>
        </authorList>
    </citation>
    <scope>NUCLEOTIDE SEQUENCE [LARGE SCALE GENOMIC DNA]</scope>
    <source>
        <strain evidence="2">KCTC 22814</strain>
    </source>
</reference>
<name>A0ABW6BIN9_9SPHI</name>
<accession>A0ABW6BIN9</accession>
<organism evidence="1 2">
    <name type="scientific">Sphingobacterium bambusae</name>
    <dbReference type="NCBI Taxonomy" id="662858"/>
    <lineage>
        <taxon>Bacteria</taxon>
        <taxon>Pseudomonadati</taxon>
        <taxon>Bacteroidota</taxon>
        <taxon>Sphingobacteriia</taxon>
        <taxon>Sphingobacteriales</taxon>
        <taxon>Sphingobacteriaceae</taxon>
        <taxon>Sphingobacterium</taxon>
    </lineage>
</organism>
<sequence>MILYNISIIVEDSSHDDVLAWIKKQLPQLSADIRLLKMLDSPHEGTTYCLQITAQDEQAIASFQEELLPDLQQYIATKHTEKAFIFDSKMQYLSLD</sequence>
<proteinExistence type="predicted"/>
<evidence type="ECO:0000313" key="2">
    <source>
        <dbReference type="Proteomes" id="UP001597525"/>
    </source>
</evidence>
<evidence type="ECO:0000313" key="1">
    <source>
        <dbReference type="EMBL" id="MFD2968383.1"/>
    </source>
</evidence>
<gene>
    <name evidence="1" type="ORF">ACFS7Y_13365</name>
</gene>
<dbReference type="EMBL" id="JBHUPB010000008">
    <property type="protein sequence ID" value="MFD2968383.1"/>
    <property type="molecule type" value="Genomic_DNA"/>
</dbReference>
<keyword evidence="2" id="KW-1185">Reference proteome</keyword>